<keyword evidence="1" id="KW-0732">Signal</keyword>
<feature type="chain" id="PRO_5008895509" evidence="1">
    <location>
        <begin position="29"/>
        <end position="119"/>
    </location>
</feature>
<dbReference type="KEGG" id="micc:AUP74_01572"/>
<dbReference type="EMBL" id="CP014143">
    <property type="protein sequence ID" value="AOS97007.1"/>
    <property type="molecule type" value="Genomic_DNA"/>
</dbReference>
<keyword evidence="3" id="KW-1185">Reference proteome</keyword>
<protein>
    <submittedName>
        <fullName evidence="2">Uncharacterized protein</fullName>
    </submittedName>
</protein>
<evidence type="ECO:0000256" key="1">
    <source>
        <dbReference type="SAM" id="SignalP"/>
    </source>
</evidence>
<feature type="signal peptide" evidence="1">
    <location>
        <begin position="1"/>
        <end position="28"/>
    </location>
</feature>
<dbReference type="Proteomes" id="UP000095672">
    <property type="component" value="Chromosome"/>
</dbReference>
<evidence type="ECO:0000313" key="2">
    <source>
        <dbReference type="EMBL" id="AOS97007.1"/>
    </source>
</evidence>
<evidence type="ECO:0000313" key="3">
    <source>
        <dbReference type="Proteomes" id="UP000095672"/>
    </source>
</evidence>
<organism evidence="2 3">
    <name type="scientific">Microbulbifer aggregans</name>
    <dbReference type="NCBI Taxonomy" id="1769779"/>
    <lineage>
        <taxon>Bacteria</taxon>
        <taxon>Pseudomonadati</taxon>
        <taxon>Pseudomonadota</taxon>
        <taxon>Gammaproteobacteria</taxon>
        <taxon>Cellvibrionales</taxon>
        <taxon>Microbulbiferaceae</taxon>
        <taxon>Microbulbifer</taxon>
    </lineage>
</organism>
<dbReference type="OrthoDB" id="5771152at2"/>
<accession>A0A1C9W782</accession>
<reference evidence="3" key="1">
    <citation type="submission" date="2016-01" db="EMBL/GenBank/DDBJ databases">
        <title>Complete genome sequence of Microbulbifer sp. CCB-MM1, a halophile isolated from Matang Mangrove Forest, Perak.</title>
        <authorList>
            <person name="Moh T.H."/>
            <person name="Dinesh B."/>
            <person name="Lau N.-S."/>
            <person name="Go F."/>
            <person name="Alexander Chong S.-C."/>
        </authorList>
    </citation>
    <scope>NUCLEOTIDE SEQUENCE [LARGE SCALE GENOMIC DNA]</scope>
    <source>
        <strain evidence="3">CCB-MM1</strain>
    </source>
</reference>
<name>A0A1C9W782_9GAMM</name>
<proteinExistence type="predicted"/>
<gene>
    <name evidence="2" type="ORF">AUP74_01572</name>
</gene>
<dbReference type="AlphaFoldDB" id="A0A1C9W782"/>
<sequence precursor="true">MKVFSLCAPKVTGVFSALLLLLSAPLVAQERYVCRLGNSERVIEVIQVNPPAGLPCEVQYTKPSGSQTLWQSQYEAGFCEARAREFAEKQAGWGWNCERQSAPADTVEGVMPDTNNERD</sequence>